<feature type="domain" description="Integrin beta subunit cytoplasmic" evidence="6">
    <location>
        <begin position="106"/>
        <end position="152"/>
    </location>
</feature>
<evidence type="ECO:0000259" key="6">
    <source>
        <dbReference type="SMART" id="SM01241"/>
    </source>
</evidence>
<dbReference type="PANTHER" id="PTHR10082">
    <property type="entry name" value="INTEGRIN BETA SUBUNIT"/>
    <property type="match status" value="1"/>
</dbReference>
<sequence length="153" mass="17510">MCEHLFPCVLCQVHETDSLNPEQCANCTELIIEEVDDLFEEEGTNCVQFYGECRSEYQYLYNETSGIIIRTLRSLKCPLQLSFTPIIVAIIAFILALGIIALCIWKYITVRKDQLEFIKFKNEQAKAEWDVAASPLYIPPVTTFKNPTYNAVS</sequence>
<dbReference type="AlphaFoldDB" id="A0A067REL8"/>
<dbReference type="SMART" id="SM01242">
    <property type="entry name" value="Integrin_B_tail"/>
    <property type="match status" value="1"/>
</dbReference>
<evidence type="ECO:0000256" key="1">
    <source>
        <dbReference type="ARBA" id="ARBA00022737"/>
    </source>
</evidence>
<evidence type="ECO:0000313" key="8">
    <source>
        <dbReference type="EMBL" id="KDR22326.1"/>
    </source>
</evidence>
<dbReference type="Proteomes" id="UP000027135">
    <property type="component" value="Unassembled WGS sequence"/>
</dbReference>
<evidence type="ECO:0000256" key="5">
    <source>
        <dbReference type="SAM" id="Phobius"/>
    </source>
</evidence>
<proteinExistence type="predicted"/>
<keyword evidence="2 5" id="KW-1133">Transmembrane helix</keyword>
<evidence type="ECO:0000256" key="2">
    <source>
        <dbReference type="ARBA" id="ARBA00022989"/>
    </source>
</evidence>
<dbReference type="SMART" id="SM01241">
    <property type="entry name" value="Integrin_b_cyt"/>
    <property type="match status" value="1"/>
</dbReference>
<dbReference type="Gene3D" id="1.20.5.100">
    <property type="entry name" value="Cytochrome c1, transmembrane anchor, C-terminal"/>
    <property type="match status" value="1"/>
</dbReference>
<evidence type="ECO:0000256" key="3">
    <source>
        <dbReference type="ARBA" id="ARBA00023157"/>
    </source>
</evidence>
<dbReference type="InterPro" id="IPR012896">
    <property type="entry name" value="Integrin_bsu_tail"/>
</dbReference>
<reference evidence="8 9" key="1">
    <citation type="journal article" date="2014" name="Nat. Commun.">
        <title>Molecular traces of alternative social organization in a termite genome.</title>
        <authorList>
            <person name="Terrapon N."/>
            <person name="Li C."/>
            <person name="Robertson H.M."/>
            <person name="Ji L."/>
            <person name="Meng X."/>
            <person name="Booth W."/>
            <person name="Chen Z."/>
            <person name="Childers C.P."/>
            <person name="Glastad K.M."/>
            <person name="Gokhale K."/>
            <person name="Gowin J."/>
            <person name="Gronenberg W."/>
            <person name="Hermansen R.A."/>
            <person name="Hu H."/>
            <person name="Hunt B.G."/>
            <person name="Huylmans A.K."/>
            <person name="Khalil S.M."/>
            <person name="Mitchell R.D."/>
            <person name="Munoz-Torres M.C."/>
            <person name="Mustard J.A."/>
            <person name="Pan H."/>
            <person name="Reese J.T."/>
            <person name="Scharf M.E."/>
            <person name="Sun F."/>
            <person name="Vogel H."/>
            <person name="Xiao J."/>
            <person name="Yang W."/>
            <person name="Yang Z."/>
            <person name="Yang Z."/>
            <person name="Zhou J."/>
            <person name="Zhu J."/>
            <person name="Brent C.S."/>
            <person name="Elsik C.G."/>
            <person name="Goodisman M.A."/>
            <person name="Liberles D.A."/>
            <person name="Roe R.M."/>
            <person name="Vargo E.L."/>
            <person name="Vilcinskas A."/>
            <person name="Wang J."/>
            <person name="Bornberg-Bauer E."/>
            <person name="Korb J."/>
            <person name="Zhang G."/>
            <person name="Liebig J."/>
        </authorList>
    </citation>
    <scope>NUCLEOTIDE SEQUENCE [LARGE SCALE GENOMIC DNA]</scope>
    <source>
        <tissue evidence="8">Whole organism</tissue>
    </source>
</reference>
<dbReference type="SUPFAM" id="SSF69687">
    <property type="entry name" value="Integrin beta tail domain"/>
    <property type="match status" value="1"/>
</dbReference>
<feature type="transmembrane region" description="Helical" evidence="5">
    <location>
        <begin position="83"/>
        <end position="105"/>
    </location>
</feature>
<keyword evidence="3" id="KW-1015">Disulfide bond</keyword>
<evidence type="ECO:0000256" key="4">
    <source>
        <dbReference type="ARBA" id="ARBA00023180"/>
    </source>
</evidence>
<evidence type="ECO:0000313" key="9">
    <source>
        <dbReference type="Proteomes" id="UP000027135"/>
    </source>
</evidence>
<feature type="domain" description="Integrin beta subunit tail" evidence="7">
    <location>
        <begin position="2"/>
        <end position="79"/>
    </location>
</feature>
<dbReference type="GO" id="GO:0007229">
    <property type="term" value="P:integrin-mediated signaling pathway"/>
    <property type="evidence" value="ECO:0007669"/>
    <property type="project" value="UniProtKB-KW"/>
</dbReference>
<dbReference type="GO" id="GO:0007160">
    <property type="term" value="P:cell-matrix adhesion"/>
    <property type="evidence" value="ECO:0007669"/>
    <property type="project" value="TreeGrafter"/>
</dbReference>
<keyword evidence="8" id="KW-0401">Integrin</keyword>
<dbReference type="Pfam" id="PF07965">
    <property type="entry name" value="Integrin_B_tail"/>
    <property type="match status" value="1"/>
</dbReference>
<dbReference type="Pfam" id="PF08725">
    <property type="entry name" value="Integrin_b_cyt"/>
    <property type="match status" value="1"/>
</dbReference>
<accession>A0A067REL8</accession>
<dbReference type="PRINTS" id="PR01186">
    <property type="entry name" value="INTEGRINB"/>
</dbReference>
<organism evidence="8 9">
    <name type="scientific">Zootermopsis nevadensis</name>
    <name type="common">Dampwood termite</name>
    <dbReference type="NCBI Taxonomy" id="136037"/>
    <lineage>
        <taxon>Eukaryota</taxon>
        <taxon>Metazoa</taxon>
        <taxon>Ecdysozoa</taxon>
        <taxon>Arthropoda</taxon>
        <taxon>Hexapoda</taxon>
        <taxon>Insecta</taxon>
        <taxon>Pterygota</taxon>
        <taxon>Neoptera</taxon>
        <taxon>Polyneoptera</taxon>
        <taxon>Dictyoptera</taxon>
        <taxon>Blattodea</taxon>
        <taxon>Blattoidea</taxon>
        <taxon>Termitoidae</taxon>
        <taxon>Termopsidae</taxon>
        <taxon>Zootermopsis</taxon>
    </lineage>
</organism>
<dbReference type="InterPro" id="IPR036349">
    <property type="entry name" value="Integrin_bsu_tail_dom_sf"/>
</dbReference>
<dbReference type="GO" id="GO:0033627">
    <property type="term" value="P:cell adhesion mediated by integrin"/>
    <property type="evidence" value="ECO:0007669"/>
    <property type="project" value="TreeGrafter"/>
</dbReference>
<dbReference type="InterPro" id="IPR015812">
    <property type="entry name" value="Integrin_bsu"/>
</dbReference>
<dbReference type="GO" id="GO:0098609">
    <property type="term" value="P:cell-cell adhesion"/>
    <property type="evidence" value="ECO:0007669"/>
    <property type="project" value="TreeGrafter"/>
</dbReference>
<dbReference type="PANTHER" id="PTHR10082:SF59">
    <property type="entry name" value="INTEGRIN BETA-NU"/>
    <property type="match status" value="1"/>
</dbReference>
<keyword evidence="4" id="KW-0325">Glycoprotein</keyword>
<dbReference type="Gene3D" id="4.10.1240.30">
    <property type="match status" value="1"/>
</dbReference>
<keyword evidence="5" id="KW-0812">Transmembrane</keyword>
<name>A0A067REL8_ZOONE</name>
<gene>
    <name evidence="8" type="ORF">L798_01981</name>
</gene>
<dbReference type="EMBL" id="KK852510">
    <property type="protein sequence ID" value="KDR22326.1"/>
    <property type="molecule type" value="Genomic_DNA"/>
</dbReference>
<dbReference type="InterPro" id="IPR014836">
    <property type="entry name" value="Integrin_bsu_cyt_dom"/>
</dbReference>
<keyword evidence="5" id="KW-0472">Membrane</keyword>
<dbReference type="GO" id="GO:0008305">
    <property type="term" value="C:integrin complex"/>
    <property type="evidence" value="ECO:0007669"/>
    <property type="project" value="TreeGrafter"/>
</dbReference>
<dbReference type="STRING" id="136037.A0A067REL8"/>
<protein>
    <submittedName>
        <fullName evidence="8">Integrin beta-PS</fullName>
    </submittedName>
</protein>
<dbReference type="eggNOG" id="KOG1226">
    <property type="taxonomic scope" value="Eukaryota"/>
</dbReference>
<dbReference type="GO" id="GO:0009986">
    <property type="term" value="C:cell surface"/>
    <property type="evidence" value="ECO:0007669"/>
    <property type="project" value="TreeGrafter"/>
</dbReference>
<dbReference type="GO" id="GO:0005925">
    <property type="term" value="C:focal adhesion"/>
    <property type="evidence" value="ECO:0007669"/>
    <property type="project" value="TreeGrafter"/>
</dbReference>
<dbReference type="OMA" id="GECELKC"/>
<dbReference type="GO" id="GO:0016477">
    <property type="term" value="P:cell migration"/>
    <property type="evidence" value="ECO:0007669"/>
    <property type="project" value="TreeGrafter"/>
</dbReference>
<dbReference type="GO" id="GO:0005178">
    <property type="term" value="F:integrin binding"/>
    <property type="evidence" value="ECO:0007669"/>
    <property type="project" value="TreeGrafter"/>
</dbReference>
<keyword evidence="1" id="KW-0677">Repeat</keyword>
<dbReference type="InParanoid" id="A0A067REL8"/>
<keyword evidence="9" id="KW-1185">Reference proteome</keyword>
<evidence type="ECO:0000259" key="7">
    <source>
        <dbReference type="SMART" id="SM01242"/>
    </source>
</evidence>